<keyword evidence="2" id="KW-1133">Transmembrane helix</keyword>
<feature type="transmembrane region" description="Helical" evidence="2">
    <location>
        <begin position="62"/>
        <end position="84"/>
    </location>
</feature>
<proteinExistence type="predicted"/>
<feature type="coiled-coil region" evidence="1">
    <location>
        <begin position="162"/>
        <end position="189"/>
    </location>
</feature>
<keyword evidence="2" id="KW-0472">Membrane</keyword>
<keyword evidence="1" id="KW-0175">Coiled coil</keyword>
<organism evidence="3 4">
    <name type="scientific">Lactuca saligna</name>
    <name type="common">Willowleaf lettuce</name>
    <dbReference type="NCBI Taxonomy" id="75948"/>
    <lineage>
        <taxon>Eukaryota</taxon>
        <taxon>Viridiplantae</taxon>
        <taxon>Streptophyta</taxon>
        <taxon>Embryophyta</taxon>
        <taxon>Tracheophyta</taxon>
        <taxon>Spermatophyta</taxon>
        <taxon>Magnoliopsida</taxon>
        <taxon>eudicotyledons</taxon>
        <taxon>Gunneridae</taxon>
        <taxon>Pentapetalae</taxon>
        <taxon>asterids</taxon>
        <taxon>campanulids</taxon>
        <taxon>Asterales</taxon>
        <taxon>Asteraceae</taxon>
        <taxon>Cichorioideae</taxon>
        <taxon>Cichorieae</taxon>
        <taxon>Lactucinae</taxon>
        <taxon>Lactuca</taxon>
    </lineage>
</organism>
<gene>
    <name evidence="3" type="ORF">LSALG_LOCUS30929</name>
</gene>
<dbReference type="Proteomes" id="UP001177003">
    <property type="component" value="Chromosome 6"/>
</dbReference>
<accession>A0AA35ZFS0</accession>
<name>A0AA35ZFS0_LACSI</name>
<keyword evidence="2" id="KW-0812">Transmembrane</keyword>
<evidence type="ECO:0000256" key="1">
    <source>
        <dbReference type="SAM" id="Coils"/>
    </source>
</evidence>
<protein>
    <submittedName>
        <fullName evidence="3">Uncharacterized protein</fullName>
    </submittedName>
</protein>
<keyword evidence="4" id="KW-1185">Reference proteome</keyword>
<reference evidence="3" key="1">
    <citation type="submission" date="2023-04" db="EMBL/GenBank/DDBJ databases">
        <authorList>
            <person name="Vijverberg K."/>
            <person name="Xiong W."/>
            <person name="Schranz E."/>
        </authorList>
    </citation>
    <scope>NUCLEOTIDE SEQUENCE</scope>
</reference>
<sequence length="211" mass="22691">MVMSSEEETKSYDVGLRPRKMCNTVSVAKLLGGIGDVLGYKLSMLGQKEKVVVPSSLKKPHSMFIGSLQFILVLVPCLGGILGVSGDSSPSNKPSMGSLLSKYIVTLDWSNCAPPPATMKLLVAQSGACMPGELQCVAAQTSTLMVVAANRVLHFGINEVQLKTLQDDVASLREELRDLEAERPLLSDQNCIVAYEKTALEDHVETLQGQV</sequence>
<dbReference type="AlphaFoldDB" id="A0AA35ZFS0"/>
<dbReference type="EMBL" id="OX465082">
    <property type="protein sequence ID" value="CAI9291816.1"/>
    <property type="molecule type" value="Genomic_DNA"/>
</dbReference>
<evidence type="ECO:0000313" key="4">
    <source>
        <dbReference type="Proteomes" id="UP001177003"/>
    </source>
</evidence>
<evidence type="ECO:0000313" key="3">
    <source>
        <dbReference type="EMBL" id="CAI9291816.1"/>
    </source>
</evidence>
<evidence type="ECO:0000256" key="2">
    <source>
        <dbReference type="SAM" id="Phobius"/>
    </source>
</evidence>